<accession>A0A6C0GCE8</accession>
<proteinExistence type="predicted"/>
<name>A0A6C0GCE8_9BACT</name>
<organism evidence="1 2">
    <name type="scientific">Rhodocytophaga rosea</name>
    <dbReference type="NCBI Taxonomy" id="2704465"/>
    <lineage>
        <taxon>Bacteria</taxon>
        <taxon>Pseudomonadati</taxon>
        <taxon>Bacteroidota</taxon>
        <taxon>Cytophagia</taxon>
        <taxon>Cytophagales</taxon>
        <taxon>Rhodocytophagaceae</taxon>
        <taxon>Rhodocytophaga</taxon>
    </lineage>
</organism>
<evidence type="ECO:0000313" key="1">
    <source>
        <dbReference type="EMBL" id="QHT65350.1"/>
    </source>
</evidence>
<dbReference type="KEGG" id="rhoz:GXP67_01000"/>
<dbReference type="RefSeq" id="WP_162441437.1">
    <property type="nucleotide sequence ID" value="NZ_CP048222.1"/>
</dbReference>
<reference evidence="1 2" key="1">
    <citation type="submission" date="2020-01" db="EMBL/GenBank/DDBJ databases">
        <authorList>
            <person name="Kim M.K."/>
        </authorList>
    </citation>
    <scope>NUCLEOTIDE SEQUENCE [LARGE SCALE GENOMIC DNA]</scope>
    <source>
        <strain evidence="1 2">172606-1</strain>
    </source>
</reference>
<dbReference type="AlphaFoldDB" id="A0A6C0GCE8"/>
<dbReference type="Proteomes" id="UP000480178">
    <property type="component" value="Chromosome"/>
</dbReference>
<sequence length="54" mass="6122">MDIVKQIFTSIATIDPLPLPGRTAKAIALRKNNSIINISDEYQIEGFYIRCIKK</sequence>
<gene>
    <name evidence="1" type="ORF">GXP67_01000</name>
</gene>
<protein>
    <submittedName>
        <fullName evidence="1">Uncharacterized protein</fullName>
    </submittedName>
</protein>
<dbReference type="EMBL" id="CP048222">
    <property type="protein sequence ID" value="QHT65350.1"/>
    <property type="molecule type" value="Genomic_DNA"/>
</dbReference>
<evidence type="ECO:0000313" key="2">
    <source>
        <dbReference type="Proteomes" id="UP000480178"/>
    </source>
</evidence>
<keyword evidence="2" id="KW-1185">Reference proteome</keyword>